<dbReference type="PANTHER" id="PTHR33203:SF4">
    <property type="entry name" value="F27J15.22"/>
    <property type="match status" value="1"/>
</dbReference>
<evidence type="ECO:0000256" key="2">
    <source>
        <dbReference type="ARBA" id="ARBA00004141"/>
    </source>
</evidence>
<evidence type="ECO:0000256" key="8">
    <source>
        <dbReference type="ARBA" id="ARBA00023136"/>
    </source>
</evidence>
<name>A0AAN9JTT3_CLITE</name>
<evidence type="ECO:0000313" key="11">
    <source>
        <dbReference type="Proteomes" id="UP001359559"/>
    </source>
</evidence>
<dbReference type="GO" id="GO:0012511">
    <property type="term" value="C:monolayer-surrounded lipid storage body"/>
    <property type="evidence" value="ECO:0007669"/>
    <property type="project" value="InterPro"/>
</dbReference>
<evidence type="ECO:0008006" key="12">
    <source>
        <dbReference type="Google" id="ProtNLM"/>
    </source>
</evidence>
<protein>
    <recommendedName>
        <fullName evidence="12">Oleosin</fullName>
    </recommendedName>
</protein>
<keyword evidence="6 9" id="KW-0812">Transmembrane</keyword>
<feature type="transmembrane region" description="Helical" evidence="9">
    <location>
        <begin position="40"/>
        <end position="73"/>
    </location>
</feature>
<dbReference type="GO" id="GO:0016020">
    <property type="term" value="C:membrane"/>
    <property type="evidence" value="ECO:0007669"/>
    <property type="project" value="UniProtKB-SubCell"/>
</dbReference>
<dbReference type="AlphaFoldDB" id="A0AAN9JTT3"/>
<dbReference type="EMBL" id="JAYKXN010000003">
    <property type="protein sequence ID" value="KAK7304199.1"/>
    <property type="molecule type" value="Genomic_DNA"/>
</dbReference>
<keyword evidence="5" id="KW-0551">Lipid droplet</keyword>
<dbReference type="GO" id="GO:0019915">
    <property type="term" value="P:lipid storage"/>
    <property type="evidence" value="ECO:0007669"/>
    <property type="project" value="TreeGrafter"/>
</dbReference>
<comment type="similarity">
    <text evidence="4">Belongs to the oleosin family.</text>
</comment>
<dbReference type="Proteomes" id="UP001359559">
    <property type="component" value="Unassembled WGS sequence"/>
</dbReference>
<comment type="caution">
    <text evidence="10">The sequence shown here is derived from an EMBL/GenBank/DDBJ whole genome shotgun (WGS) entry which is preliminary data.</text>
</comment>
<dbReference type="Pfam" id="PF01277">
    <property type="entry name" value="Oleosin"/>
    <property type="match status" value="1"/>
</dbReference>
<evidence type="ECO:0000256" key="5">
    <source>
        <dbReference type="ARBA" id="ARBA00022677"/>
    </source>
</evidence>
<evidence type="ECO:0000256" key="6">
    <source>
        <dbReference type="ARBA" id="ARBA00022692"/>
    </source>
</evidence>
<dbReference type="GO" id="GO:0009791">
    <property type="term" value="P:post-embryonic development"/>
    <property type="evidence" value="ECO:0007669"/>
    <property type="project" value="UniProtKB-ARBA"/>
</dbReference>
<keyword evidence="8 9" id="KW-0472">Membrane</keyword>
<evidence type="ECO:0000313" key="10">
    <source>
        <dbReference type="EMBL" id="KAK7304199.1"/>
    </source>
</evidence>
<sequence>MVDHYPSLPQTQTTTRPSFSSSLLRKLRERVSTSNQLLGIFTLLITGAILLFLTGLTIIAAILGLIIFLPIIIVLSPIWVPICAVVFIITTTFLSMCGFGVVAVAMLTWTHRYFRGLNPTGSDRVNRVKDYGGHLQSKVVMDAAPGA</sequence>
<evidence type="ECO:0000256" key="7">
    <source>
        <dbReference type="ARBA" id="ARBA00022989"/>
    </source>
</evidence>
<dbReference type="PANTHER" id="PTHR33203">
    <property type="entry name" value="OLEOSIN"/>
    <property type="match status" value="1"/>
</dbReference>
<comment type="subcellular location">
    <subcellularLocation>
        <location evidence="3">Lipid droplet</location>
    </subcellularLocation>
    <subcellularLocation>
        <location evidence="2">Membrane</location>
        <topology evidence="2">Multi-pass membrane protein</topology>
    </subcellularLocation>
</comment>
<dbReference type="GO" id="GO:0048608">
    <property type="term" value="P:reproductive structure development"/>
    <property type="evidence" value="ECO:0007669"/>
    <property type="project" value="UniProtKB-ARBA"/>
</dbReference>
<dbReference type="InterPro" id="IPR000136">
    <property type="entry name" value="Oleosin"/>
</dbReference>
<accession>A0AAN9JTT3</accession>
<comment type="function">
    <text evidence="1">May have a structural role to stabilize the lipid body during desiccation of the seed by preventing coalescence of the oil. Probably interacts with both lipid and phospholipid moieties of lipid bodies. May also provide recognition signals for specific lipase anchorage in lipolysis during seedling growth.</text>
</comment>
<proteinExistence type="inferred from homology"/>
<evidence type="ECO:0000256" key="1">
    <source>
        <dbReference type="ARBA" id="ARBA00002582"/>
    </source>
</evidence>
<evidence type="ECO:0000256" key="3">
    <source>
        <dbReference type="ARBA" id="ARBA00004502"/>
    </source>
</evidence>
<keyword evidence="7 9" id="KW-1133">Transmembrane helix</keyword>
<evidence type="ECO:0000256" key="9">
    <source>
        <dbReference type="SAM" id="Phobius"/>
    </source>
</evidence>
<gene>
    <name evidence="10" type="ORF">RJT34_15318</name>
</gene>
<organism evidence="10 11">
    <name type="scientific">Clitoria ternatea</name>
    <name type="common">Butterfly pea</name>
    <dbReference type="NCBI Taxonomy" id="43366"/>
    <lineage>
        <taxon>Eukaryota</taxon>
        <taxon>Viridiplantae</taxon>
        <taxon>Streptophyta</taxon>
        <taxon>Embryophyta</taxon>
        <taxon>Tracheophyta</taxon>
        <taxon>Spermatophyta</taxon>
        <taxon>Magnoliopsida</taxon>
        <taxon>eudicotyledons</taxon>
        <taxon>Gunneridae</taxon>
        <taxon>Pentapetalae</taxon>
        <taxon>rosids</taxon>
        <taxon>fabids</taxon>
        <taxon>Fabales</taxon>
        <taxon>Fabaceae</taxon>
        <taxon>Papilionoideae</taxon>
        <taxon>50 kb inversion clade</taxon>
        <taxon>NPAAA clade</taxon>
        <taxon>indigoferoid/millettioid clade</taxon>
        <taxon>Phaseoleae</taxon>
        <taxon>Clitoria</taxon>
    </lineage>
</organism>
<evidence type="ECO:0000256" key="4">
    <source>
        <dbReference type="ARBA" id="ARBA00010858"/>
    </source>
</evidence>
<keyword evidence="11" id="KW-1185">Reference proteome</keyword>
<reference evidence="10 11" key="1">
    <citation type="submission" date="2024-01" db="EMBL/GenBank/DDBJ databases">
        <title>The genomes of 5 underutilized Papilionoideae crops provide insights into root nodulation and disease resistance.</title>
        <authorList>
            <person name="Yuan L."/>
        </authorList>
    </citation>
    <scope>NUCLEOTIDE SEQUENCE [LARGE SCALE GENOMIC DNA]</scope>
    <source>
        <strain evidence="10">LY-2023</strain>
        <tissue evidence="10">Leaf</tissue>
    </source>
</reference>
<feature type="transmembrane region" description="Helical" evidence="9">
    <location>
        <begin position="79"/>
        <end position="107"/>
    </location>
</feature>